<gene>
    <name evidence="1" type="ORF">ACFQPB_11580</name>
</gene>
<evidence type="ECO:0000313" key="1">
    <source>
        <dbReference type="EMBL" id="MFC7409502.1"/>
    </source>
</evidence>
<dbReference type="Proteomes" id="UP001596501">
    <property type="component" value="Unassembled WGS sequence"/>
</dbReference>
<comment type="caution">
    <text evidence="1">The sequence shown here is derived from an EMBL/GenBank/DDBJ whole genome shotgun (WGS) entry which is preliminary data.</text>
</comment>
<sequence>MNLPAPFGLSLGMKLEDFSELKLAEIAPFKYRLDNPPKPHPAFEFYILQISPENGLSWIKAIGQDIPTNGFGTSINSAFLEMEGKLKKTYGNCDRTDLLLQGSIWNEPQDWMMGLVKGERLLASHWEVKTGAKLTEAIESVFLVASARETDCGYIAIEYALKNNSAASEEIASSQDDAL</sequence>
<proteinExistence type="predicted"/>
<keyword evidence="2" id="KW-1185">Reference proteome</keyword>
<name>A0ABW2QLH8_9BURK</name>
<organism evidence="1 2">
    <name type="scientific">Hydrogenophaga atypica</name>
    <dbReference type="NCBI Taxonomy" id="249409"/>
    <lineage>
        <taxon>Bacteria</taxon>
        <taxon>Pseudomonadati</taxon>
        <taxon>Pseudomonadota</taxon>
        <taxon>Betaproteobacteria</taxon>
        <taxon>Burkholderiales</taxon>
        <taxon>Comamonadaceae</taxon>
        <taxon>Hydrogenophaga</taxon>
    </lineage>
</organism>
<dbReference type="RefSeq" id="WP_382223296.1">
    <property type="nucleotide sequence ID" value="NZ_JBHTCA010000006.1"/>
</dbReference>
<dbReference type="EMBL" id="JBHTCA010000006">
    <property type="protein sequence ID" value="MFC7409502.1"/>
    <property type="molecule type" value="Genomic_DNA"/>
</dbReference>
<evidence type="ECO:0000313" key="2">
    <source>
        <dbReference type="Proteomes" id="UP001596501"/>
    </source>
</evidence>
<accession>A0ABW2QLH8</accession>
<reference evidence="2" key="1">
    <citation type="journal article" date="2019" name="Int. J. Syst. Evol. Microbiol.">
        <title>The Global Catalogue of Microorganisms (GCM) 10K type strain sequencing project: providing services to taxonomists for standard genome sequencing and annotation.</title>
        <authorList>
            <consortium name="The Broad Institute Genomics Platform"/>
            <consortium name="The Broad Institute Genome Sequencing Center for Infectious Disease"/>
            <person name="Wu L."/>
            <person name="Ma J."/>
        </authorList>
    </citation>
    <scope>NUCLEOTIDE SEQUENCE [LARGE SCALE GENOMIC DNA]</scope>
    <source>
        <strain evidence="2">CGMCC 1.12371</strain>
    </source>
</reference>
<protein>
    <submittedName>
        <fullName evidence="1">Uncharacterized protein</fullName>
    </submittedName>
</protein>